<dbReference type="EMBL" id="CP093351">
    <property type="protein sequence ID" value="WOH14536.1"/>
    <property type="molecule type" value="Genomic_DNA"/>
</dbReference>
<dbReference type="InterPro" id="IPR001906">
    <property type="entry name" value="Terpene_synth_N"/>
</dbReference>
<dbReference type="Proteomes" id="UP000077755">
    <property type="component" value="Chromosome 9"/>
</dbReference>
<dbReference type="SFLD" id="SFLDG01019">
    <property type="entry name" value="Terpene_Cyclase_Like_1_C_Termi"/>
    <property type="match status" value="1"/>
</dbReference>
<gene>
    <name evidence="6" type="ORF">DCAR_0934055</name>
</gene>
<protein>
    <submittedName>
        <fullName evidence="6">Uncharacterized protein</fullName>
    </submittedName>
</protein>
<evidence type="ECO:0000259" key="5">
    <source>
        <dbReference type="Pfam" id="PF03936"/>
    </source>
</evidence>
<organism evidence="6 7">
    <name type="scientific">Daucus carota subsp. sativus</name>
    <name type="common">Carrot</name>
    <dbReference type="NCBI Taxonomy" id="79200"/>
    <lineage>
        <taxon>Eukaryota</taxon>
        <taxon>Viridiplantae</taxon>
        <taxon>Streptophyta</taxon>
        <taxon>Embryophyta</taxon>
        <taxon>Tracheophyta</taxon>
        <taxon>Spermatophyta</taxon>
        <taxon>Magnoliopsida</taxon>
        <taxon>eudicotyledons</taxon>
        <taxon>Gunneridae</taxon>
        <taxon>Pentapetalae</taxon>
        <taxon>asterids</taxon>
        <taxon>campanulids</taxon>
        <taxon>Apiales</taxon>
        <taxon>Apiaceae</taxon>
        <taxon>Apioideae</taxon>
        <taxon>Scandiceae</taxon>
        <taxon>Daucinae</taxon>
        <taxon>Daucus</taxon>
        <taxon>Daucus sect. Daucus</taxon>
    </lineage>
</organism>
<dbReference type="SFLD" id="SFLDS00005">
    <property type="entry name" value="Isoprenoid_Synthase_Type_I"/>
    <property type="match status" value="1"/>
</dbReference>
<dbReference type="FunFam" id="1.50.10.130:FF:000001">
    <property type="entry name" value="Isoprene synthase, chloroplastic"/>
    <property type="match status" value="1"/>
</dbReference>
<dbReference type="PANTHER" id="PTHR31225:SF221">
    <property type="entry name" value="(-)-GERMACRENE D SYNTHASE"/>
    <property type="match status" value="1"/>
</dbReference>
<dbReference type="KEGG" id="dcr:108202782"/>
<accession>A0AAF0XXY0</accession>
<dbReference type="PANTHER" id="PTHR31225">
    <property type="entry name" value="OS04G0344100 PROTEIN-RELATED"/>
    <property type="match status" value="1"/>
</dbReference>
<keyword evidence="3" id="KW-0456">Lyase</keyword>
<dbReference type="SUPFAM" id="SSF48239">
    <property type="entry name" value="Terpenoid cyclases/Protein prenyltransferases"/>
    <property type="match status" value="1"/>
</dbReference>
<dbReference type="InterPro" id="IPR036965">
    <property type="entry name" value="Terpene_synth_N_sf"/>
</dbReference>
<proteinExistence type="predicted"/>
<keyword evidence="2" id="KW-0479">Metal-binding</keyword>
<evidence type="ECO:0000256" key="3">
    <source>
        <dbReference type="ARBA" id="ARBA00023239"/>
    </source>
</evidence>
<feature type="domain" description="Terpene synthase metal-binding" evidence="5">
    <location>
        <begin position="268"/>
        <end position="508"/>
    </location>
</feature>
<dbReference type="CDD" id="cd00684">
    <property type="entry name" value="Terpene_cyclase_plant_C1"/>
    <property type="match status" value="1"/>
</dbReference>
<dbReference type="GO" id="GO:0000287">
    <property type="term" value="F:magnesium ion binding"/>
    <property type="evidence" value="ECO:0007669"/>
    <property type="project" value="InterPro"/>
</dbReference>
<dbReference type="InterPro" id="IPR008930">
    <property type="entry name" value="Terpenoid_cyclase/PrenylTrfase"/>
</dbReference>
<dbReference type="Pfam" id="PF01397">
    <property type="entry name" value="Terpene_synth"/>
    <property type="match status" value="1"/>
</dbReference>
<dbReference type="InterPro" id="IPR050148">
    <property type="entry name" value="Terpene_synthase-like"/>
</dbReference>
<reference evidence="6" key="1">
    <citation type="journal article" date="2016" name="Nat. Genet.">
        <title>A high-quality carrot genome assembly provides new insights into carotenoid accumulation and asterid genome evolution.</title>
        <authorList>
            <person name="Iorizzo M."/>
            <person name="Ellison S."/>
            <person name="Senalik D."/>
            <person name="Zeng P."/>
            <person name="Satapoomin P."/>
            <person name="Huang J."/>
            <person name="Bowman M."/>
            <person name="Iovene M."/>
            <person name="Sanseverino W."/>
            <person name="Cavagnaro P."/>
            <person name="Yildiz M."/>
            <person name="Macko-Podgorni A."/>
            <person name="Moranska E."/>
            <person name="Grzebelus E."/>
            <person name="Grzebelus D."/>
            <person name="Ashrafi H."/>
            <person name="Zheng Z."/>
            <person name="Cheng S."/>
            <person name="Spooner D."/>
            <person name="Van Deynze A."/>
            <person name="Simon P."/>
        </authorList>
    </citation>
    <scope>NUCLEOTIDE SEQUENCE</scope>
    <source>
        <tissue evidence="6">Leaf</tissue>
    </source>
</reference>
<evidence type="ECO:0000259" key="4">
    <source>
        <dbReference type="Pfam" id="PF01397"/>
    </source>
</evidence>
<dbReference type="SUPFAM" id="SSF48576">
    <property type="entry name" value="Terpenoid synthases"/>
    <property type="match status" value="1"/>
</dbReference>
<evidence type="ECO:0000256" key="2">
    <source>
        <dbReference type="ARBA" id="ARBA00022723"/>
    </source>
</evidence>
<comment type="cofactor">
    <cofactor evidence="1">
        <name>Mg(2+)</name>
        <dbReference type="ChEBI" id="CHEBI:18420"/>
    </cofactor>
</comment>
<dbReference type="InterPro" id="IPR008949">
    <property type="entry name" value="Isoprenoid_synthase_dom_sf"/>
</dbReference>
<evidence type="ECO:0000313" key="6">
    <source>
        <dbReference type="EMBL" id="WOH14536.1"/>
    </source>
</evidence>
<dbReference type="InterPro" id="IPR044814">
    <property type="entry name" value="Terpene_cyclase_plant_C1"/>
</dbReference>
<dbReference type="Pfam" id="PF03936">
    <property type="entry name" value="Terpene_synth_C"/>
    <property type="match status" value="1"/>
</dbReference>
<dbReference type="Gene3D" id="1.50.10.130">
    <property type="entry name" value="Terpene synthase, N-terminal domain"/>
    <property type="match status" value="1"/>
</dbReference>
<name>A0AAF0XXY0_DAUCS</name>
<dbReference type="GO" id="GO:0016102">
    <property type="term" value="P:diterpenoid biosynthetic process"/>
    <property type="evidence" value="ECO:0007669"/>
    <property type="project" value="InterPro"/>
</dbReference>
<evidence type="ECO:0000256" key="1">
    <source>
        <dbReference type="ARBA" id="ARBA00001946"/>
    </source>
</evidence>
<feature type="domain" description="Terpene synthase N-terminal" evidence="4">
    <location>
        <begin position="30"/>
        <end position="211"/>
    </location>
</feature>
<dbReference type="AlphaFoldDB" id="A0AAF0XXY0"/>
<reference evidence="6" key="2">
    <citation type="submission" date="2022-03" db="EMBL/GenBank/DDBJ databases">
        <title>Draft title - Genomic analysis of global carrot germplasm unveils the trajectory of domestication and the origin of high carotenoid orange carrot.</title>
        <authorList>
            <person name="Iorizzo M."/>
            <person name="Ellison S."/>
            <person name="Senalik D."/>
            <person name="Macko-Podgorni A."/>
            <person name="Grzebelus D."/>
            <person name="Bostan H."/>
            <person name="Rolling W."/>
            <person name="Curaba J."/>
            <person name="Simon P."/>
        </authorList>
    </citation>
    <scope>NUCLEOTIDE SEQUENCE</scope>
    <source>
        <tissue evidence="6">Leaf</tissue>
    </source>
</reference>
<dbReference type="Gene3D" id="1.10.600.10">
    <property type="entry name" value="Farnesyl Diphosphate Synthase"/>
    <property type="match status" value="1"/>
</dbReference>
<dbReference type="FunFam" id="1.10.600.10:FF:000007">
    <property type="entry name" value="Isoprene synthase, chloroplastic"/>
    <property type="match status" value="1"/>
</dbReference>
<dbReference type="InterPro" id="IPR034741">
    <property type="entry name" value="Terpene_cyclase-like_1_C"/>
</dbReference>
<dbReference type="InterPro" id="IPR005630">
    <property type="entry name" value="Terpene_synthase_metal-bd"/>
</dbReference>
<sequence>MAMYVNSTSGPPNVSSTAVTRSSANYHPSIWGDRFLPYCNSSLLKTEVDNAEEKHLQVLKEEAKQMLVAGDTPQCKIISFIDDIQRLGLAYHFEAELDAILQHLKDSFLQLYCSKDDVDLHDAALCFRLLRQQGHVVSSDVFYKFKDNNGKFKESLAKDVRGMLSLYEAAHLMVHGETILEEALEFTTSHLNLYLNLNLNDPLAGLVGRALKYPLRRSLNRLVARHYISVYHKLSWHNQVLLDLAKRDFNRVQALHQSELGPITRWWKDLDFANKLSFARDRVVECYFWISGVYFEPRYTEARVFLTKVISLTSIVDDIYDIYGTIEELQQFTDAIERWDISTIDQLPEYITLCYRPLLEVFYEAEEEIEKAGRPSYGFRYAKDAFKRLSRGYFDEAKWCKVEYFPEFEEYMSVALISGAYKMLSVTSFVLMGDVATREAYEWISKDPLIVKASSVICRLSDDIVGHEFELQRPHIPTAVECFMKQYSVSKEITYGALQKRITNAWKDMNQECLNPTAAAMPLLMRVFNLARVINLLYDGDDGYTHSSARTKEMITSVLLDPFPI</sequence>
<evidence type="ECO:0000313" key="7">
    <source>
        <dbReference type="Proteomes" id="UP000077755"/>
    </source>
</evidence>
<dbReference type="GO" id="GO:0010333">
    <property type="term" value="F:terpene synthase activity"/>
    <property type="evidence" value="ECO:0007669"/>
    <property type="project" value="InterPro"/>
</dbReference>
<keyword evidence="7" id="KW-1185">Reference proteome</keyword>